<evidence type="ECO:0000313" key="4">
    <source>
        <dbReference type="Proteomes" id="UP000236345"/>
    </source>
</evidence>
<dbReference type="GO" id="GO:1901135">
    <property type="term" value="P:carbohydrate derivative metabolic process"/>
    <property type="evidence" value="ECO:0007669"/>
    <property type="project" value="UniProtKB-ARBA"/>
</dbReference>
<dbReference type="Proteomes" id="UP000236345">
    <property type="component" value="Unassembled WGS sequence"/>
</dbReference>
<dbReference type="PANTHER" id="PTHR12526">
    <property type="entry name" value="GLYCOSYLTRANSFERASE"/>
    <property type="match status" value="1"/>
</dbReference>
<accession>A0A2K1Q6V9</accession>
<organism evidence="3 4">
    <name type="scientific">Mixta theicola</name>
    <dbReference type="NCBI Taxonomy" id="1458355"/>
    <lineage>
        <taxon>Bacteria</taxon>
        <taxon>Pseudomonadati</taxon>
        <taxon>Pseudomonadota</taxon>
        <taxon>Gammaproteobacteria</taxon>
        <taxon>Enterobacterales</taxon>
        <taxon>Erwiniaceae</taxon>
        <taxon>Mixta</taxon>
    </lineage>
</organism>
<dbReference type="RefSeq" id="WP_103060680.1">
    <property type="nucleotide sequence ID" value="NZ_NWUO01000012.1"/>
</dbReference>
<dbReference type="SUPFAM" id="SSF53756">
    <property type="entry name" value="UDP-Glycosyltransferase/glycogen phosphorylase"/>
    <property type="match status" value="1"/>
</dbReference>
<dbReference type="Pfam" id="PF13439">
    <property type="entry name" value="Glyco_transf_4"/>
    <property type="match status" value="1"/>
</dbReference>
<comment type="caution">
    <text evidence="3">The sequence shown here is derived from an EMBL/GenBank/DDBJ whole genome shotgun (WGS) entry which is preliminary data.</text>
</comment>
<dbReference type="Pfam" id="PF00534">
    <property type="entry name" value="Glycos_transf_1"/>
    <property type="match status" value="1"/>
</dbReference>
<proteinExistence type="predicted"/>
<keyword evidence="4" id="KW-1185">Reference proteome</keyword>
<evidence type="ECO:0000313" key="3">
    <source>
        <dbReference type="EMBL" id="PNS10762.1"/>
    </source>
</evidence>
<evidence type="ECO:0000259" key="1">
    <source>
        <dbReference type="Pfam" id="PF00534"/>
    </source>
</evidence>
<dbReference type="OrthoDB" id="9802524at2"/>
<dbReference type="Gene3D" id="3.40.50.2000">
    <property type="entry name" value="Glycogen Phosphorylase B"/>
    <property type="match status" value="2"/>
</dbReference>
<reference evidence="4" key="1">
    <citation type="submission" date="2017-09" db="EMBL/GenBank/DDBJ databases">
        <authorList>
            <person name="Palmer M."/>
            <person name="Steenkamp E.T."/>
            <person name="Coetzee M.P."/>
            <person name="Avontuur J.R."/>
            <person name="Van Zyl E."/>
            <person name="Chan W.-Y."/>
            <person name="Blom J."/>
            <person name="Venter S.N."/>
        </authorList>
    </citation>
    <scope>NUCLEOTIDE SEQUENCE [LARGE SCALE GENOMIC DNA]</scope>
    <source>
        <strain evidence="4">QC88-366</strain>
    </source>
</reference>
<evidence type="ECO:0000259" key="2">
    <source>
        <dbReference type="Pfam" id="PF13439"/>
    </source>
</evidence>
<gene>
    <name evidence="3" type="ORF">COO59_15535</name>
</gene>
<dbReference type="GO" id="GO:0016757">
    <property type="term" value="F:glycosyltransferase activity"/>
    <property type="evidence" value="ECO:0007669"/>
    <property type="project" value="InterPro"/>
</dbReference>
<sequence length="382" mass="42922">MRKIRLAIVRQKYRPDGGAERFIARALEALNSKQLDLNIITRSWQGTPKPDWHLHICNPPKLGRISRERGFASAARACWQREKFDIVQSHERIAGCDIFRAGDGVHRVWLEQRARIVSPLQRLSASLSPYHRYVLRAEEEMFHSAALKKVICNSEMVKQDIIRCFNLPEDRITVIYNAIDSQRFQPATEATRYATRQQLAIPQQAVALIYVGSGFERKGLKAAIQAIANSDRYLIVVGQDKHQSRYQQLANQLNCLDRLRFVGVQQDVQPFYHAADGLILPTLYDPFPNVILEAMACGLPVITSTGCGGAEFIIQGQQGFVCDALNIKALHEAVQAIPAKTQDPAMGDAARARIEPYTPQRLGTELHSLYLQLLSGAAKIDE</sequence>
<dbReference type="InterPro" id="IPR001296">
    <property type="entry name" value="Glyco_trans_1"/>
</dbReference>
<protein>
    <submittedName>
        <fullName evidence="3">Glycosyl transferase family 1</fullName>
    </submittedName>
</protein>
<dbReference type="CDD" id="cd03801">
    <property type="entry name" value="GT4_PimA-like"/>
    <property type="match status" value="1"/>
</dbReference>
<dbReference type="PANTHER" id="PTHR12526:SF623">
    <property type="entry name" value="WABG"/>
    <property type="match status" value="1"/>
</dbReference>
<dbReference type="EMBL" id="NWUO01000012">
    <property type="protein sequence ID" value="PNS10762.1"/>
    <property type="molecule type" value="Genomic_DNA"/>
</dbReference>
<feature type="domain" description="Glycosyltransferase subfamily 4-like N-terminal" evidence="2">
    <location>
        <begin position="17"/>
        <end position="183"/>
    </location>
</feature>
<dbReference type="AlphaFoldDB" id="A0A2K1Q6V9"/>
<feature type="domain" description="Glycosyl transferase family 1" evidence="1">
    <location>
        <begin position="195"/>
        <end position="337"/>
    </location>
</feature>
<name>A0A2K1Q6V9_9GAMM</name>
<keyword evidence="3" id="KW-0808">Transferase</keyword>
<dbReference type="InterPro" id="IPR028098">
    <property type="entry name" value="Glyco_trans_4-like_N"/>
</dbReference>